<dbReference type="Proteomes" id="UP000033558">
    <property type="component" value="Unassembled WGS sequence"/>
</dbReference>
<accession>A0A0F4LKX4</accession>
<name>A0A0F4LKX4_9LACO</name>
<evidence type="ECO:0000313" key="8">
    <source>
        <dbReference type="EMBL" id="KJY59492.1"/>
    </source>
</evidence>
<dbReference type="OrthoDB" id="2144783at2"/>
<keyword evidence="1" id="KW-0677">Repeat</keyword>
<dbReference type="GO" id="GO:0005737">
    <property type="term" value="C:cytoplasm"/>
    <property type="evidence" value="ECO:0007669"/>
    <property type="project" value="TreeGrafter"/>
</dbReference>
<feature type="domain" description="AAA+ ATPase" evidence="6">
    <location>
        <begin position="43"/>
        <end position="193"/>
    </location>
</feature>
<evidence type="ECO:0000313" key="9">
    <source>
        <dbReference type="Proteomes" id="UP000033558"/>
    </source>
</evidence>
<dbReference type="RefSeq" id="WP_052725285.1">
    <property type="nucleotide sequence ID" value="NZ_JBHSZT010000002.1"/>
</dbReference>
<reference evidence="8 9" key="1">
    <citation type="submission" date="2015-01" db="EMBL/GenBank/DDBJ databases">
        <title>Comparative genomics of the lactic acid bacteria isolated from the honey bee gut.</title>
        <authorList>
            <person name="Ellegaard K.M."/>
            <person name="Tamarit D."/>
            <person name="Javelind E."/>
            <person name="Olofsson T."/>
            <person name="Andersson S.G."/>
            <person name="Vasquez A."/>
        </authorList>
    </citation>
    <scope>NUCLEOTIDE SEQUENCE [LARGE SCALE GENOMIC DNA]</scope>
    <source>
        <strain evidence="8 9">Bin4</strain>
        <plasmid evidence="8">pBin4p1</plasmid>
    </source>
</reference>
<dbReference type="Pfam" id="PF07724">
    <property type="entry name" value="AAA_2"/>
    <property type="match status" value="1"/>
</dbReference>
<protein>
    <submittedName>
        <fullName evidence="8">Uncharacterized protein</fullName>
    </submittedName>
</protein>
<dbReference type="GO" id="GO:0034605">
    <property type="term" value="P:cellular response to heat"/>
    <property type="evidence" value="ECO:0007669"/>
    <property type="project" value="TreeGrafter"/>
</dbReference>
<evidence type="ECO:0000256" key="2">
    <source>
        <dbReference type="ARBA" id="ARBA00022741"/>
    </source>
</evidence>
<geneLocation type="plasmid" evidence="8">
    <name>pBin4p1</name>
</geneLocation>
<dbReference type="Pfam" id="PF10431">
    <property type="entry name" value="ClpB_D2-small"/>
    <property type="match status" value="1"/>
</dbReference>
<dbReference type="Pfam" id="PF17871">
    <property type="entry name" value="AAA_lid_9"/>
    <property type="match status" value="1"/>
</dbReference>
<dbReference type="InterPro" id="IPR019489">
    <property type="entry name" value="Clp_ATPase_C"/>
</dbReference>
<evidence type="ECO:0000259" key="6">
    <source>
        <dbReference type="SMART" id="SM00382"/>
    </source>
</evidence>
<dbReference type="Gene3D" id="1.10.8.60">
    <property type="match status" value="2"/>
</dbReference>
<evidence type="ECO:0000259" key="7">
    <source>
        <dbReference type="SMART" id="SM01086"/>
    </source>
</evidence>
<proteinExistence type="predicted"/>
<gene>
    <name evidence="8" type="ORF">JG30_12650</name>
</gene>
<dbReference type="EMBL" id="JXJQ01000022">
    <property type="protein sequence ID" value="KJY59492.1"/>
    <property type="molecule type" value="Genomic_DNA"/>
</dbReference>
<evidence type="ECO:0000256" key="4">
    <source>
        <dbReference type="ARBA" id="ARBA00023186"/>
    </source>
</evidence>
<dbReference type="Gene3D" id="3.40.50.300">
    <property type="entry name" value="P-loop containing nucleotide triphosphate hydrolases"/>
    <property type="match status" value="2"/>
</dbReference>
<dbReference type="CDD" id="cd00009">
    <property type="entry name" value="AAA"/>
    <property type="match status" value="1"/>
</dbReference>
<dbReference type="PANTHER" id="PTHR11638:SF18">
    <property type="entry name" value="HEAT SHOCK PROTEIN 104"/>
    <property type="match status" value="1"/>
</dbReference>
<evidence type="ECO:0000256" key="5">
    <source>
        <dbReference type="ARBA" id="ARBA00025613"/>
    </source>
</evidence>
<dbReference type="InterPro" id="IPR050130">
    <property type="entry name" value="ClpA_ClpB"/>
</dbReference>
<dbReference type="SMART" id="SM00382">
    <property type="entry name" value="AAA"/>
    <property type="match status" value="2"/>
</dbReference>
<feature type="domain" description="AAA+ ATPase" evidence="6">
    <location>
        <begin position="326"/>
        <end position="487"/>
    </location>
</feature>
<dbReference type="InterPro" id="IPR003593">
    <property type="entry name" value="AAA+_ATPase"/>
</dbReference>
<dbReference type="InterPro" id="IPR001270">
    <property type="entry name" value="ClpA/B"/>
</dbReference>
<dbReference type="GO" id="GO:0005524">
    <property type="term" value="F:ATP binding"/>
    <property type="evidence" value="ECO:0007669"/>
    <property type="project" value="UniProtKB-KW"/>
</dbReference>
<dbReference type="InterPro" id="IPR041546">
    <property type="entry name" value="ClpA/ClpB_AAA_lid"/>
</dbReference>
<dbReference type="CDD" id="cd19499">
    <property type="entry name" value="RecA-like_ClpB_Hsp104-like"/>
    <property type="match status" value="1"/>
</dbReference>
<dbReference type="AlphaFoldDB" id="A0A0F4LKX4"/>
<keyword evidence="4" id="KW-0143">Chaperone</keyword>
<dbReference type="PANTHER" id="PTHR11638">
    <property type="entry name" value="ATP-DEPENDENT CLP PROTEASE"/>
    <property type="match status" value="1"/>
</dbReference>
<sequence length="650" mass="74133">MKTPYLNYFCENLNNYVKTYKHQNAISRKEELSTLIQTLLHVQKNTPMIIGEAGVGKTDLVEGLAQMINNNSVPPLLTNYTIFSLQVGLLDQKMSDDSEDTQLGYFNYNLEQILKECKQNNDRIILFIDEFHTLMGANRHGGMDGSQLLKPSLARGELHLIGATTFDEFYEYVEPDRALQRRLDIINLAEPSKKQTLTILKNNLTTYYNHYNNIQCDDGILQLCIDLSIRYLTDRFLPDKAFDILDAAFAEAYINNHNQIQELDVETAIYRKTGIPLQNIANSLQPQIADLEQQLHKNILGQNEAISQIVKSIDMFFAGLNDASKPKDVFLFLGTTGVGKTEVAKTLAKILFGAEDNMVRFDMGEYTDKTAVNKLMGEHGQQGLLTAAIRRRPYCILLLDEIEKADSAVWDLLLSIIDDGEIKDSRGRLVDFTNSIIIMTSNLASETIKNKNAWERGSSDSPEEKKYRETLFRRMVNNDLKTVFRPEFVNRIPNKVIFNVLGKKEIVQISKKYIFKLIDRLKKQGIDFTISFDALDYLTDLGTDVDNGARPLQHVLDEEVTGYIAKQIVSNKNEFQKVKTVELTVSGSRPFKTEDESDLYGTRSFKFSARLTNLSPTEIVNRERLFDEASIQKMLQKHVDKPKIELNIKK</sequence>
<dbReference type="SUPFAM" id="SSF52540">
    <property type="entry name" value="P-loop containing nucleoside triphosphate hydrolases"/>
    <property type="match status" value="2"/>
</dbReference>
<keyword evidence="2" id="KW-0547">Nucleotide-binding</keyword>
<dbReference type="InterPro" id="IPR003959">
    <property type="entry name" value="ATPase_AAA_core"/>
</dbReference>
<organism evidence="8 9">
    <name type="scientific">Bombilactobacillus mellifer</name>
    <dbReference type="NCBI Taxonomy" id="1218492"/>
    <lineage>
        <taxon>Bacteria</taxon>
        <taxon>Bacillati</taxon>
        <taxon>Bacillota</taxon>
        <taxon>Bacilli</taxon>
        <taxon>Lactobacillales</taxon>
        <taxon>Lactobacillaceae</taxon>
        <taxon>Bombilactobacillus</taxon>
    </lineage>
</organism>
<dbReference type="PATRIC" id="fig|1218492.5.peg.60"/>
<dbReference type="HOGENOM" id="CLU_005070_4_3_9"/>
<dbReference type="InterPro" id="IPR027417">
    <property type="entry name" value="P-loop_NTPase"/>
</dbReference>
<dbReference type="Pfam" id="PF00004">
    <property type="entry name" value="AAA"/>
    <property type="match status" value="1"/>
</dbReference>
<dbReference type="GO" id="GO:0016887">
    <property type="term" value="F:ATP hydrolysis activity"/>
    <property type="evidence" value="ECO:0007669"/>
    <property type="project" value="InterPro"/>
</dbReference>
<keyword evidence="9" id="KW-1185">Reference proteome</keyword>
<comment type="function">
    <text evidence="5">Part of a stress-induced multi-chaperone system, it is involved in the recovery of the cell from heat-induced damage, in cooperation with DnaK, DnaJ and GrpE. Acts before DnaK, in the processing of protein aggregates. Protein binding stimulates the ATPase activity; ATP hydrolysis unfolds the denatured protein aggregates, which probably helps expose new hydrophobic binding sites on the surface of ClpB-bound aggregates, contributing to the solubilization and refolding of denatured protein aggregates by DnaK.</text>
</comment>
<dbReference type="PRINTS" id="PR00300">
    <property type="entry name" value="CLPPROTEASEA"/>
</dbReference>
<evidence type="ECO:0000256" key="3">
    <source>
        <dbReference type="ARBA" id="ARBA00022840"/>
    </source>
</evidence>
<keyword evidence="3" id="KW-0067">ATP-binding</keyword>
<keyword evidence="8" id="KW-0614">Plasmid</keyword>
<dbReference type="SMART" id="SM01086">
    <property type="entry name" value="ClpB_D2-small"/>
    <property type="match status" value="1"/>
</dbReference>
<feature type="domain" description="Clp ATPase C-terminal" evidence="7">
    <location>
        <begin position="501"/>
        <end position="592"/>
    </location>
</feature>
<comment type="caution">
    <text evidence="8">The sequence shown here is derived from an EMBL/GenBank/DDBJ whole genome shotgun (WGS) entry which is preliminary data.</text>
</comment>
<evidence type="ECO:0000256" key="1">
    <source>
        <dbReference type="ARBA" id="ARBA00022737"/>
    </source>
</evidence>